<dbReference type="PANTHER" id="PTHR46797">
    <property type="entry name" value="HTH-TYPE TRANSCRIPTIONAL REGULATOR"/>
    <property type="match status" value="1"/>
</dbReference>
<dbReference type="GO" id="GO:0003700">
    <property type="term" value="F:DNA-binding transcription factor activity"/>
    <property type="evidence" value="ECO:0007669"/>
    <property type="project" value="TreeGrafter"/>
</dbReference>
<reference evidence="4" key="1">
    <citation type="submission" date="2023-10" db="EMBL/GenBank/DDBJ databases">
        <title>Complete genome sequence of Streptomyces sp. JL1001.</title>
        <authorList>
            <person name="Jiang L."/>
        </authorList>
    </citation>
    <scope>NUCLEOTIDE SEQUENCE</scope>
    <source>
        <strain evidence="4">JL1001</strain>
    </source>
</reference>
<name>A0AAU8KDW6_9ACTN</name>
<feature type="region of interest" description="Disordered" evidence="2">
    <location>
        <begin position="76"/>
        <end position="98"/>
    </location>
</feature>
<dbReference type="GO" id="GO:0003677">
    <property type="term" value="F:DNA binding"/>
    <property type="evidence" value="ECO:0007669"/>
    <property type="project" value="UniProtKB-KW"/>
</dbReference>
<keyword evidence="1" id="KW-0238">DNA-binding</keyword>
<dbReference type="AlphaFoldDB" id="A0AAU8KDW6"/>
<accession>A0AAU8KDW6</accession>
<evidence type="ECO:0000313" key="4">
    <source>
        <dbReference type="EMBL" id="XCN13958.1"/>
    </source>
</evidence>
<dbReference type="InterPro" id="IPR010982">
    <property type="entry name" value="Lambda_DNA-bd_dom_sf"/>
</dbReference>
<dbReference type="SMART" id="SM00530">
    <property type="entry name" value="HTH_XRE"/>
    <property type="match status" value="1"/>
</dbReference>
<organism evidence="4">
    <name type="scientific">Streptomyces sp. JL1001</name>
    <dbReference type="NCBI Taxonomy" id="3078227"/>
    <lineage>
        <taxon>Bacteria</taxon>
        <taxon>Bacillati</taxon>
        <taxon>Actinomycetota</taxon>
        <taxon>Actinomycetes</taxon>
        <taxon>Kitasatosporales</taxon>
        <taxon>Streptomycetaceae</taxon>
        <taxon>Streptomyces</taxon>
    </lineage>
</organism>
<feature type="domain" description="HTH cro/C1-type" evidence="3">
    <location>
        <begin position="22"/>
        <end position="76"/>
    </location>
</feature>
<evidence type="ECO:0000256" key="1">
    <source>
        <dbReference type="ARBA" id="ARBA00023125"/>
    </source>
</evidence>
<proteinExistence type="predicted"/>
<dbReference type="InterPro" id="IPR050807">
    <property type="entry name" value="TransReg_Diox_bact_type"/>
</dbReference>
<dbReference type="SUPFAM" id="SSF47413">
    <property type="entry name" value="lambda repressor-like DNA-binding domains"/>
    <property type="match status" value="1"/>
</dbReference>
<protein>
    <submittedName>
        <fullName evidence="4">Helix-turn-helix transcriptional regulator</fullName>
    </submittedName>
</protein>
<dbReference type="CDD" id="cd00093">
    <property type="entry name" value="HTH_XRE"/>
    <property type="match status" value="1"/>
</dbReference>
<dbReference type="PANTHER" id="PTHR46797:SF1">
    <property type="entry name" value="METHYLPHOSPHONATE SYNTHASE"/>
    <property type="match status" value="1"/>
</dbReference>
<dbReference type="PROSITE" id="PS50943">
    <property type="entry name" value="HTH_CROC1"/>
    <property type="match status" value="1"/>
</dbReference>
<dbReference type="GO" id="GO:0005829">
    <property type="term" value="C:cytosol"/>
    <property type="evidence" value="ECO:0007669"/>
    <property type="project" value="TreeGrafter"/>
</dbReference>
<evidence type="ECO:0000256" key="2">
    <source>
        <dbReference type="SAM" id="MobiDB-lite"/>
    </source>
</evidence>
<gene>
    <name evidence="4" type="ORF">R1Y80_09940</name>
</gene>
<sequence length="98" mass="10679">MHHEPLSPARVRARRQQIANQIRAARIHANLTQERVALGAGIGLDSYNRIEQGHASPKLDTLICIADALGVPLSDLMREERPPLPREAQGPPSDPPGP</sequence>
<dbReference type="RefSeq" id="WP_354596861.1">
    <property type="nucleotide sequence ID" value="NZ_CP136798.1"/>
</dbReference>
<dbReference type="EMBL" id="CP136798">
    <property type="protein sequence ID" value="XCN13958.1"/>
    <property type="molecule type" value="Genomic_DNA"/>
</dbReference>
<dbReference type="Gene3D" id="1.10.260.40">
    <property type="entry name" value="lambda repressor-like DNA-binding domains"/>
    <property type="match status" value="1"/>
</dbReference>
<evidence type="ECO:0000259" key="3">
    <source>
        <dbReference type="PROSITE" id="PS50943"/>
    </source>
</evidence>
<dbReference type="Pfam" id="PF01381">
    <property type="entry name" value="HTH_3"/>
    <property type="match status" value="1"/>
</dbReference>
<dbReference type="InterPro" id="IPR001387">
    <property type="entry name" value="Cro/C1-type_HTH"/>
</dbReference>